<dbReference type="PANTHER" id="PTHR47331:SF1">
    <property type="entry name" value="GAG-LIKE PROTEIN"/>
    <property type="match status" value="1"/>
</dbReference>
<dbReference type="AlphaFoldDB" id="A0A8J2L142"/>
<protein>
    <recommendedName>
        <fullName evidence="4">Integrase catalytic domain-containing protein</fullName>
    </recommendedName>
</protein>
<accession>A0A8J2L142</accession>
<feature type="chain" id="PRO_5035161952" description="Integrase catalytic domain-containing protein" evidence="1">
    <location>
        <begin position="21"/>
        <end position="101"/>
    </location>
</feature>
<feature type="signal peptide" evidence="1">
    <location>
        <begin position="1"/>
        <end position="20"/>
    </location>
</feature>
<evidence type="ECO:0000313" key="2">
    <source>
        <dbReference type="EMBL" id="CAG7785673.1"/>
    </source>
</evidence>
<name>A0A8J2L142_9HEXA</name>
<dbReference type="EMBL" id="CAJVCH010300924">
    <property type="protein sequence ID" value="CAG7785673.1"/>
    <property type="molecule type" value="Genomic_DNA"/>
</dbReference>
<evidence type="ECO:0000256" key="1">
    <source>
        <dbReference type="SAM" id="SignalP"/>
    </source>
</evidence>
<evidence type="ECO:0008006" key="4">
    <source>
        <dbReference type="Google" id="ProtNLM"/>
    </source>
</evidence>
<comment type="caution">
    <text evidence="2">The sequence shown here is derived from an EMBL/GenBank/DDBJ whole genome shotgun (WGS) entry which is preliminary data.</text>
</comment>
<reference evidence="2" key="1">
    <citation type="submission" date="2021-06" db="EMBL/GenBank/DDBJ databases">
        <authorList>
            <person name="Hodson N. C."/>
            <person name="Mongue J. A."/>
            <person name="Jaron S. K."/>
        </authorList>
    </citation>
    <scope>NUCLEOTIDE SEQUENCE</scope>
</reference>
<evidence type="ECO:0000313" key="3">
    <source>
        <dbReference type="Proteomes" id="UP000708208"/>
    </source>
</evidence>
<sequence length="101" mass="11473">MKEKRYVVLFTCLAVRAVHLEVAATLATDSAINAVRRFIDRRGTPVDLYSDNGRNLRGAERELREAFENMDKGALKEFATLKMFHWHFIPPGSPHMGKLGD</sequence>
<keyword evidence="3" id="KW-1185">Reference proteome</keyword>
<organism evidence="2 3">
    <name type="scientific">Allacma fusca</name>
    <dbReference type="NCBI Taxonomy" id="39272"/>
    <lineage>
        <taxon>Eukaryota</taxon>
        <taxon>Metazoa</taxon>
        <taxon>Ecdysozoa</taxon>
        <taxon>Arthropoda</taxon>
        <taxon>Hexapoda</taxon>
        <taxon>Collembola</taxon>
        <taxon>Symphypleona</taxon>
        <taxon>Sminthuridae</taxon>
        <taxon>Allacma</taxon>
    </lineage>
</organism>
<gene>
    <name evidence="2" type="ORF">AFUS01_LOCUS24284</name>
</gene>
<dbReference type="OrthoDB" id="8958038at2759"/>
<proteinExistence type="predicted"/>
<dbReference type="PANTHER" id="PTHR47331">
    <property type="entry name" value="PHD-TYPE DOMAIN-CONTAINING PROTEIN"/>
    <property type="match status" value="1"/>
</dbReference>
<keyword evidence="1" id="KW-0732">Signal</keyword>
<dbReference type="Proteomes" id="UP000708208">
    <property type="component" value="Unassembled WGS sequence"/>
</dbReference>